<evidence type="ECO:0000259" key="8">
    <source>
        <dbReference type="PROSITE" id="PS50837"/>
    </source>
</evidence>
<reference evidence="10" key="3">
    <citation type="submission" date="2015-06" db="UniProtKB">
        <authorList>
            <consortium name="EnsemblMetazoa"/>
        </authorList>
    </citation>
    <scope>IDENTIFICATION</scope>
</reference>
<dbReference type="InterPro" id="IPR027417">
    <property type="entry name" value="P-loop_NTPase"/>
</dbReference>
<dbReference type="SUPFAM" id="SSF52047">
    <property type="entry name" value="RNI-like"/>
    <property type="match status" value="1"/>
</dbReference>
<dbReference type="PANTHER" id="PTHR46844:SF1">
    <property type="entry name" value="SLR5058 PROTEIN"/>
    <property type="match status" value="1"/>
</dbReference>
<dbReference type="GO" id="GO:0042981">
    <property type="term" value="P:regulation of apoptotic process"/>
    <property type="evidence" value="ECO:0007669"/>
    <property type="project" value="InterPro"/>
</dbReference>
<dbReference type="PROSITE" id="PS50837">
    <property type="entry name" value="NACHT"/>
    <property type="match status" value="1"/>
</dbReference>
<evidence type="ECO:0008006" key="12">
    <source>
        <dbReference type="Google" id="ProtNLM"/>
    </source>
</evidence>
<dbReference type="STRING" id="283909.R7UZZ9"/>
<dbReference type="SUPFAM" id="SSF47986">
    <property type="entry name" value="DEATH domain"/>
    <property type="match status" value="1"/>
</dbReference>
<dbReference type="InterPro" id="IPR001315">
    <property type="entry name" value="CARD"/>
</dbReference>
<dbReference type="PROSITE" id="PS50209">
    <property type="entry name" value="CARD"/>
    <property type="match status" value="1"/>
</dbReference>
<evidence type="ECO:0000256" key="5">
    <source>
        <dbReference type="ARBA" id="ARBA00022840"/>
    </source>
</evidence>
<evidence type="ECO:0000313" key="9">
    <source>
        <dbReference type="EMBL" id="ELU11842.1"/>
    </source>
</evidence>
<dbReference type="SMART" id="SM00114">
    <property type="entry name" value="CARD"/>
    <property type="match status" value="1"/>
</dbReference>
<keyword evidence="6" id="KW-0391">Immunity</keyword>
<dbReference type="SUPFAM" id="SSF52540">
    <property type="entry name" value="P-loop containing nucleoside triphosphate hydrolases"/>
    <property type="match status" value="1"/>
</dbReference>
<keyword evidence="4" id="KW-0547">Nucleotide-binding</keyword>
<dbReference type="Pfam" id="PF05729">
    <property type="entry name" value="NACHT"/>
    <property type="match status" value="1"/>
</dbReference>
<dbReference type="EMBL" id="AMQN01005605">
    <property type="status" value="NOT_ANNOTATED_CDS"/>
    <property type="molecule type" value="Genomic_DNA"/>
</dbReference>
<comment type="subcellular location">
    <subcellularLocation>
        <location evidence="1">Cytoplasm</location>
    </subcellularLocation>
</comment>
<reference evidence="9 11" key="2">
    <citation type="journal article" date="2013" name="Nature">
        <title>Insights into bilaterian evolution from three spiralian genomes.</title>
        <authorList>
            <person name="Simakov O."/>
            <person name="Marletaz F."/>
            <person name="Cho S.J."/>
            <person name="Edsinger-Gonzales E."/>
            <person name="Havlak P."/>
            <person name="Hellsten U."/>
            <person name="Kuo D.H."/>
            <person name="Larsson T."/>
            <person name="Lv J."/>
            <person name="Arendt D."/>
            <person name="Savage R."/>
            <person name="Osoegawa K."/>
            <person name="de Jong P."/>
            <person name="Grimwood J."/>
            <person name="Chapman J.A."/>
            <person name="Shapiro H."/>
            <person name="Aerts A."/>
            <person name="Otillar R.P."/>
            <person name="Terry A.Y."/>
            <person name="Boore J.L."/>
            <person name="Grigoriev I.V."/>
            <person name="Lindberg D.R."/>
            <person name="Seaver E.C."/>
            <person name="Weisblat D.A."/>
            <person name="Putnam N.H."/>
            <person name="Rokhsar D.S."/>
        </authorList>
    </citation>
    <scope>NUCLEOTIDE SEQUENCE</scope>
    <source>
        <strain evidence="9 11">I ESC-2004</strain>
    </source>
</reference>
<name>R7UZZ9_CAPTE</name>
<evidence type="ECO:0000313" key="10">
    <source>
        <dbReference type="EnsemblMetazoa" id="CapteP188650"/>
    </source>
</evidence>
<protein>
    <recommendedName>
        <fullName evidence="12">CARD domain-containing protein</fullName>
    </recommendedName>
</protein>
<dbReference type="EnsemblMetazoa" id="CapteT188650">
    <property type="protein sequence ID" value="CapteP188650"/>
    <property type="gene ID" value="CapteG188650"/>
</dbReference>
<evidence type="ECO:0000256" key="3">
    <source>
        <dbReference type="ARBA" id="ARBA00022588"/>
    </source>
</evidence>
<dbReference type="Gene3D" id="3.80.10.10">
    <property type="entry name" value="Ribonuclease Inhibitor"/>
    <property type="match status" value="1"/>
</dbReference>
<evidence type="ECO:0000256" key="1">
    <source>
        <dbReference type="ARBA" id="ARBA00004496"/>
    </source>
</evidence>
<dbReference type="PANTHER" id="PTHR46844">
    <property type="entry name" value="SLR5058 PROTEIN"/>
    <property type="match status" value="1"/>
</dbReference>
<organism evidence="9">
    <name type="scientific">Capitella teleta</name>
    <name type="common">Polychaete worm</name>
    <dbReference type="NCBI Taxonomy" id="283909"/>
    <lineage>
        <taxon>Eukaryota</taxon>
        <taxon>Metazoa</taxon>
        <taxon>Spiralia</taxon>
        <taxon>Lophotrochozoa</taxon>
        <taxon>Annelida</taxon>
        <taxon>Polychaeta</taxon>
        <taxon>Sedentaria</taxon>
        <taxon>Scolecida</taxon>
        <taxon>Capitellidae</taxon>
        <taxon>Capitella</taxon>
    </lineage>
</organism>
<dbReference type="InterPro" id="IPR007111">
    <property type="entry name" value="NACHT_NTPase"/>
</dbReference>
<dbReference type="CDD" id="cd01671">
    <property type="entry name" value="CARD"/>
    <property type="match status" value="1"/>
</dbReference>
<dbReference type="OMA" id="TRQWADF"/>
<keyword evidence="5" id="KW-0067">ATP-binding</keyword>
<keyword evidence="3" id="KW-0399">Innate immunity</keyword>
<feature type="domain" description="NACHT" evidence="8">
    <location>
        <begin position="174"/>
        <end position="297"/>
    </location>
</feature>
<dbReference type="InterPro" id="IPR011029">
    <property type="entry name" value="DEATH-like_dom_sf"/>
</dbReference>
<dbReference type="Gene3D" id="3.40.50.300">
    <property type="entry name" value="P-loop containing nucleotide triphosphate hydrolases"/>
    <property type="match status" value="1"/>
</dbReference>
<evidence type="ECO:0000256" key="6">
    <source>
        <dbReference type="ARBA" id="ARBA00022859"/>
    </source>
</evidence>
<dbReference type="AlphaFoldDB" id="R7UZZ9"/>
<evidence type="ECO:0000256" key="2">
    <source>
        <dbReference type="ARBA" id="ARBA00022490"/>
    </source>
</evidence>
<keyword evidence="11" id="KW-1185">Reference proteome</keyword>
<dbReference type="GO" id="GO:0005737">
    <property type="term" value="C:cytoplasm"/>
    <property type="evidence" value="ECO:0007669"/>
    <property type="project" value="UniProtKB-SubCell"/>
</dbReference>
<dbReference type="OrthoDB" id="10071976at2759"/>
<accession>R7UZZ9</accession>
<dbReference type="InterPro" id="IPR032675">
    <property type="entry name" value="LRR_dom_sf"/>
</dbReference>
<dbReference type="Pfam" id="PF00619">
    <property type="entry name" value="CARD"/>
    <property type="match status" value="1"/>
</dbReference>
<evidence type="ECO:0000313" key="11">
    <source>
        <dbReference type="Proteomes" id="UP000014760"/>
    </source>
</evidence>
<evidence type="ECO:0000256" key="4">
    <source>
        <dbReference type="ARBA" id="ARBA00022741"/>
    </source>
</evidence>
<evidence type="ECO:0000259" key="7">
    <source>
        <dbReference type="PROSITE" id="PS50209"/>
    </source>
</evidence>
<feature type="domain" description="CARD" evidence="7">
    <location>
        <begin position="1"/>
        <end position="95"/>
    </location>
</feature>
<dbReference type="EMBL" id="KB296374">
    <property type="protein sequence ID" value="ELU11842.1"/>
    <property type="molecule type" value="Genomic_DNA"/>
</dbReference>
<keyword evidence="2" id="KW-0963">Cytoplasm</keyword>
<reference evidence="11" key="1">
    <citation type="submission" date="2012-12" db="EMBL/GenBank/DDBJ databases">
        <authorList>
            <person name="Hellsten U."/>
            <person name="Grimwood J."/>
            <person name="Chapman J.A."/>
            <person name="Shapiro H."/>
            <person name="Aerts A."/>
            <person name="Otillar R.P."/>
            <person name="Terry A.Y."/>
            <person name="Boore J.L."/>
            <person name="Simakov O."/>
            <person name="Marletaz F."/>
            <person name="Cho S.-J."/>
            <person name="Edsinger-Gonzales E."/>
            <person name="Havlak P."/>
            <person name="Kuo D.-H."/>
            <person name="Larsson T."/>
            <person name="Lv J."/>
            <person name="Arendt D."/>
            <person name="Savage R."/>
            <person name="Osoegawa K."/>
            <person name="de Jong P."/>
            <person name="Lindberg D.R."/>
            <person name="Seaver E.C."/>
            <person name="Weisblat D.A."/>
            <person name="Putnam N.H."/>
            <person name="Grigoriev I.V."/>
            <person name="Rokhsar D.S."/>
        </authorList>
    </citation>
    <scope>NUCLEOTIDE SEQUENCE</scope>
    <source>
        <strain evidence="11">I ESC-2004</strain>
    </source>
</reference>
<dbReference type="Proteomes" id="UP000014760">
    <property type="component" value="Unassembled WGS sequence"/>
</dbReference>
<dbReference type="GO" id="GO:0045087">
    <property type="term" value="P:innate immune response"/>
    <property type="evidence" value="ECO:0007669"/>
    <property type="project" value="UniProtKB-KW"/>
</dbReference>
<dbReference type="HOGENOM" id="CLU_009460_2_1_1"/>
<dbReference type="GO" id="GO:0005524">
    <property type="term" value="F:ATP binding"/>
    <property type="evidence" value="ECO:0007669"/>
    <property type="project" value="UniProtKB-KW"/>
</dbReference>
<dbReference type="Gene3D" id="1.10.533.10">
    <property type="entry name" value="Death Domain, Fas"/>
    <property type="match status" value="1"/>
</dbReference>
<proteinExistence type="predicted"/>
<gene>
    <name evidence="9" type="ORF">CAPTEDRAFT_188650</name>
</gene>
<sequence length="1002" mass="116375">MESHHIECLKKNRVFLCDKISLSADLYAHLGEMDVITDDHLNEIQNIKRNGTTKEAVLHFLTAILPKRRPETFDLFLEALRTSGQKHVAERLDEWLKESDQNSKDQTIPQELQSYYKRKLQSIIPMPWWKNIQLSLTEMCVERQLRKLINSKGEEKMIPIDRLFTHEEDQTIPRRLLIEGDPGIGKSILCQKLAFEWSIQSCGDRCRTSCIHCFDLTFYLNARQFMNENTVADVVLKSDLLPKDLGISSTRMTEVIKATNVLFIIDGYDEAFSQNSLLDQLLKGDMFRHKTVLLTSRRNFLQDNINHIDCVYSIEGYDKHQQVEHVRRFTEHEKIPFSRLNSLLESNEVENLGKNPLMLTLLCLLHTEKDVRTRTQTELYSEIHDFILRKVIERMKLTEEDIEHRLLRPLYQLAFEAFENGEDVLLERDFERAGLSSEEVCEVGYLTRDILIRGIKQGWRYSFTHRTFLEFLAAKHLVLMAAEERLKWLRKYYFRPNSNRVEEVQRLHFSLLFRVAENVVAFLFGLHPDVLLQMASTVIDATLDKDFVGSFYNSLSLPDGSLCPPSHVFCRLLCELNTMPPVLVTTIAKRLSPHRAVAVGFNCSDRCIKGMAIMYNLCLPEPISISLTIHTQQYTQTNIPLLRELVNFSIFDRVCIHVTDNNHLKNSLHALRIGQADSIRNVKIVKSSVCKDIAPPALPFGDDLRGISLMKYDKVSTRRFLEIVSKKPLIELGVLYCDLDDRCKRCLSNLLLNHDLQSVILVSTNQHMGRFLRRLTGLDKLQKLRISLKNMDQAERHNFEKILKKNTLQELSLLHCQYFADLCNILSNHFSRMTALRYLRVINLPDFQPIDRILCNLHLLRLQEFHIQYVLNDDNLNAITGAIRSWPNLQVLWIHDRSHDLSFADNNVRISLTEGAVRLLIKAIASCRSLNRLALKGLQIQDRLIPEMCKMLKSLIQLTEFQLTYIHDETLTEEGFMPLQQYADQRVGFNCIDYKTFVKECS</sequence>